<dbReference type="GO" id="GO:0062129">
    <property type="term" value="C:chitin-based extracellular matrix"/>
    <property type="evidence" value="ECO:0000318"/>
    <property type="project" value="GO_Central"/>
</dbReference>
<proteinExistence type="predicted"/>
<keyword evidence="1 2" id="KW-0193">Cuticle</keyword>
<evidence type="ECO:0000313" key="6">
    <source>
        <dbReference type="EnsemblMetazoa" id="ISCW016297-PA"/>
    </source>
</evidence>
<feature type="region of interest" description="Disordered" evidence="3">
    <location>
        <begin position="187"/>
        <end position="232"/>
    </location>
</feature>
<gene>
    <name evidence="5" type="ORF">IscW_ISCW016297</name>
</gene>
<evidence type="ECO:0008006" key="8">
    <source>
        <dbReference type="Google" id="ProtNLM"/>
    </source>
</evidence>
<name>B7P5P3_IXOSC</name>
<dbReference type="VEuPathDB" id="VectorBase:ISCP_035963"/>
<dbReference type="VEuPathDB" id="VectorBase:ISCI016297"/>
<dbReference type="Proteomes" id="UP000001555">
    <property type="component" value="Unassembled WGS sequence"/>
</dbReference>
<dbReference type="EMBL" id="ABJB010757844">
    <property type="status" value="NOT_ANNOTATED_CDS"/>
    <property type="molecule type" value="Genomic_DNA"/>
</dbReference>
<evidence type="ECO:0000256" key="4">
    <source>
        <dbReference type="SAM" id="SignalP"/>
    </source>
</evidence>
<dbReference type="InParanoid" id="B7P5P3"/>
<dbReference type="PANTHER" id="PTHR10380">
    <property type="entry name" value="CUTICLE PROTEIN"/>
    <property type="match status" value="1"/>
</dbReference>
<feature type="region of interest" description="Disordered" evidence="3">
    <location>
        <begin position="139"/>
        <end position="164"/>
    </location>
</feature>
<dbReference type="Gene3D" id="3.10.50.10">
    <property type="match status" value="3"/>
</dbReference>
<accession>B7P5P3</accession>
<organism>
    <name type="scientific">Ixodes scapularis</name>
    <name type="common">Black-legged tick</name>
    <name type="synonym">Deer tick</name>
    <dbReference type="NCBI Taxonomy" id="6945"/>
    <lineage>
        <taxon>Eukaryota</taxon>
        <taxon>Metazoa</taxon>
        <taxon>Ecdysozoa</taxon>
        <taxon>Arthropoda</taxon>
        <taxon>Chelicerata</taxon>
        <taxon>Arachnida</taxon>
        <taxon>Acari</taxon>
        <taxon>Parasitiformes</taxon>
        <taxon>Ixodida</taxon>
        <taxon>Ixodoidea</taxon>
        <taxon>Ixodidae</taxon>
        <taxon>Ixodinae</taxon>
        <taxon>Ixodes</taxon>
    </lineage>
</organism>
<sequence>MFSKVLVCCLFAFAASQVVVEHHAPQPYSFGYDNVDEFGTRLTRQETGDVNNNKVGSYGYVDASGVARTVNYVADAFGYRATVQTNEPGTKTSEPADAPTFSSSVEVHAPTVVKAVHPAPVAEKPVRIPQPYSYSFDNTDDFGTRLTRQETGDENNGKVGSYSYVDPNGVTRTVKYVADQDGFRVKIETNEPGTRTSSPANAPYESSWVAPPNPAPERTAERIPASAKPAYQSPVPVQALQNARQSPASVQYSRPAPESVQYARQAPASVQYPQQAPAPVQYARPAPVPAPQPYSFGYDNVDEFGTRMTRQETGDVNNNKVGSYGYVDAHGVARTVNYVADAFGFRASVQTNEPGTKTSEPADAPTYSSSVEVPAPTVVKAVHATPVAAPFVYGRHAAPVVYA</sequence>
<dbReference type="VEuPathDB" id="VectorBase:ISCP_005204"/>
<dbReference type="PANTHER" id="PTHR10380:SF173">
    <property type="entry name" value="CUTICULAR PROTEIN 47EF, ISOFORM C-RELATED"/>
    <property type="match status" value="1"/>
</dbReference>
<dbReference type="GO" id="GO:0008010">
    <property type="term" value="F:structural constituent of chitin-based larval cuticle"/>
    <property type="evidence" value="ECO:0000318"/>
    <property type="project" value="GO_Central"/>
</dbReference>
<dbReference type="VEuPathDB" id="VectorBase:ISCP_033075"/>
<dbReference type="EMBL" id="DS642248">
    <property type="protein sequence ID" value="EEC01915.1"/>
    <property type="molecule type" value="Genomic_DNA"/>
</dbReference>
<dbReference type="EMBL" id="ABJB010140930">
    <property type="status" value="NOT_ANNOTATED_CDS"/>
    <property type="molecule type" value="Genomic_DNA"/>
</dbReference>
<evidence type="ECO:0000256" key="3">
    <source>
        <dbReference type="SAM" id="MobiDB-lite"/>
    </source>
</evidence>
<evidence type="ECO:0000313" key="7">
    <source>
        <dbReference type="Proteomes" id="UP000001555"/>
    </source>
</evidence>
<feature type="chain" id="PRO_5014567913" description="Cuticle protein" evidence="4">
    <location>
        <begin position="17"/>
        <end position="403"/>
    </location>
</feature>
<dbReference type="AlphaFoldDB" id="B7P5P3"/>
<dbReference type="PROSITE" id="PS51155">
    <property type="entry name" value="CHIT_BIND_RR_2"/>
    <property type="match status" value="3"/>
</dbReference>
<dbReference type="OrthoDB" id="6430831at2759"/>
<dbReference type="InterPro" id="IPR031311">
    <property type="entry name" value="CHIT_BIND_RR_consensus"/>
</dbReference>
<feature type="compositionally biased region" description="Polar residues" evidence="3">
    <location>
        <begin position="191"/>
        <end position="200"/>
    </location>
</feature>
<dbReference type="Pfam" id="PF00379">
    <property type="entry name" value="Chitin_bind_4"/>
    <property type="match status" value="3"/>
</dbReference>
<evidence type="ECO:0000256" key="2">
    <source>
        <dbReference type="PROSITE-ProRule" id="PRU00497"/>
    </source>
</evidence>
<evidence type="ECO:0000256" key="1">
    <source>
        <dbReference type="ARBA" id="ARBA00022460"/>
    </source>
</evidence>
<dbReference type="InterPro" id="IPR029070">
    <property type="entry name" value="Chitinase_insertion_sf"/>
</dbReference>
<dbReference type="InterPro" id="IPR050468">
    <property type="entry name" value="Cuticle_Struct_Prot"/>
</dbReference>
<dbReference type="PROSITE" id="PS00233">
    <property type="entry name" value="CHIT_BIND_RR_1"/>
    <property type="match status" value="1"/>
</dbReference>
<reference evidence="6" key="2">
    <citation type="submission" date="2020-05" db="UniProtKB">
        <authorList>
            <consortium name="EnsemblMetazoa"/>
        </authorList>
    </citation>
    <scope>IDENTIFICATION</scope>
    <source>
        <strain evidence="6">wikel</strain>
    </source>
</reference>
<dbReference type="FunCoup" id="B7P5P3">
    <property type="interactions" value="70"/>
</dbReference>
<keyword evidence="7" id="KW-1185">Reference proteome</keyword>
<dbReference type="InterPro" id="IPR000618">
    <property type="entry name" value="Insect_cuticle"/>
</dbReference>
<feature type="signal peptide" evidence="4">
    <location>
        <begin position="1"/>
        <end position="16"/>
    </location>
</feature>
<dbReference type="PaxDb" id="6945-B7P5P3"/>
<dbReference type="HOGENOM" id="CLU_063315_0_0_1"/>
<evidence type="ECO:0000313" key="5">
    <source>
        <dbReference type="EMBL" id="EEC01915.1"/>
    </source>
</evidence>
<keyword evidence="4" id="KW-0732">Signal</keyword>
<dbReference type="VEuPathDB" id="VectorBase:ISCW016297"/>
<reference evidence="5 7" key="1">
    <citation type="submission" date="2008-03" db="EMBL/GenBank/DDBJ databases">
        <title>Annotation of Ixodes scapularis.</title>
        <authorList>
            <consortium name="Ixodes scapularis Genome Project Consortium"/>
            <person name="Caler E."/>
            <person name="Hannick L.I."/>
            <person name="Bidwell S."/>
            <person name="Joardar V."/>
            <person name="Thiagarajan M."/>
            <person name="Amedeo P."/>
            <person name="Galinsky K.J."/>
            <person name="Schobel S."/>
            <person name="Inman J."/>
            <person name="Hostetler J."/>
            <person name="Miller J."/>
            <person name="Hammond M."/>
            <person name="Megy K."/>
            <person name="Lawson D."/>
            <person name="Kodira C."/>
            <person name="Sutton G."/>
            <person name="Meyer J."/>
            <person name="Hill C.A."/>
            <person name="Birren B."/>
            <person name="Nene V."/>
            <person name="Collins F."/>
            <person name="Alarcon-Chaidez F."/>
            <person name="Wikel S."/>
            <person name="Strausberg R."/>
        </authorList>
    </citation>
    <scope>NUCLEOTIDE SEQUENCE [LARGE SCALE GENOMIC DNA]</scope>
    <source>
        <strain evidence="7">Wikel</strain>
        <strain evidence="5">Wikel colony</strain>
    </source>
</reference>
<dbReference type="EnsemblMetazoa" id="ISCW016297-RA">
    <property type="protein sequence ID" value="ISCW016297-PA"/>
    <property type="gene ID" value="ISCW016297"/>
</dbReference>
<protein>
    <recommendedName>
        <fullName evidence="8">Cuticle protein</fullName>
    </recommendedName>
</protein>